<dbReference type="InterPro" id="IPR038570">
    <property type="entry name" value="HicA_sf"/>
</dbReference>
<keyword evidence="5" id="KW-0378">Hydrolase</keyword>
<evidence type="ECO:0000256" key="1">
    <source>
        <dbReference type="ARBA" id="ARBA00006620"/>
    </source>
</evidence>
<organism evidence="8 9">
    <name type="scientific">Candidatus Staskawiczbacteria bacterium RIFCSPLOWO2_12_FULL_37_15</name>
    <dbReference type="NCBI Taxonomy" id="1802218"/>
    <lineage>
        <taxon>Bacteria</taxon>
        <taxon>Candidatus Staskawicziibacteriota</taxon>
    </lineage>
</organism>
<evidence type="ECO:0000256" key="4">
    <source>
        <dbReference type="ARBA" id="ARBA00022759"/>
    </source>
</evidence>
<sequence>MPKLYSSSHITKVLQRMGFVYVSQKGSHAKFQKHTVSSTLTVIVKANKKEIPYGIFKSILRQSKLEEKDFNI</sequence>
<dbReference type="Pfam" id="PF07927">
    <property type="entry name" value="HicA_toxin"/>
    <property type="match status" value="1"/>
</dbReference>
<comment type="caution">
    <text evidence="8">The sequence shown here is derived from an EMBL/GenBank/DDBJ whole genome shotgun (WGS) entry which is preliminary data.</text>
</comment>
<keyword evidence="2" id="KW-1277">Toxin-antitoxin system</keyword>
<dbReference type="InterPro" id="IPR012933">
    <property type="entry name" value="HicA_mRNA_interferase"/>
</dbReference>
<dbReference type="Gene3D" id="3.30.920.30">
    <property type="entry name" value="Hypothetical protein"/>
    <property type="match status" value="1"/>
</dbReference>
<gene>
    <name evidence="8" type="ORF">A3G45_03175</name>
</gene>
<dbReference type="GO" id="GO:0003729">
    <property type="term" value="F:mRNA binding"/>
    <property type="evidence" value="ECO:0007669"/>
    <property type="project" value="InterPro"/>
</dbReference>
<keyword evidence="7" id="KW-0346">Stress response</keyword>
<dbReference type="GO" id="GO:0016787">
    <property type="term" value="F:hydrolase activity"/>
    <property type="evidence" value="ECO:0007669"/>
    <property type="project" value="UniProtKB-KW"/>
</dbReference>
<accession>A0A1G2ISX3</accession>
<proteinExistence type="inferred from homology"/>
<evidence type="ECO:0000256" key="6">
    <source>
        <dbReference type="ARBA" id="ARBA00022884"/>
    </source>
</evidence>
<reference evidence="8 9" key="1">
    <citation type="journal article" date="2016" name="Nat. Commun.">
        <title>Thousands of microbial genomes shed light on interconnected biogeochemical processes in an aquifer system.</title>
        <authorList>
            <person name="Anantharaman K."/>
            <person name="Brown C.T."/>
            <person name="Hug L.A."/>
            <person name="Sharon I."/>
            <person name="Castelle C.J."/>
            <person name="Probst A.J."/>
            <person name="Thomas B.C."/>
            <person name="Singh A."/>
            <person name="Wilkins M.J."/>
            <person name="Karaoz U."/>
            <person name="Brodie E.L."/>
            <person name="Williams K.H."/>
            <person name="Hubbard S.S."/>
            <person name="Banfield J.F."/>
        </authorList>
    </citation>
    <scope>NUCLEOTIDE SEQUENCE [LARGE SCALE GENOMIC DNA]</scope>
</reference>
<dbReference type="EMBL" id="MHPE01000006">
    <property type="protein sequence ID" value="OGZ77511.1"/>
    <property type="molecule type" value="Genomic_DNA"/>
</dbReference>
<dbReference type="GO" id="GO:0004519">
    <property type="term" value="F:endonuclease activity"/>
    <property type="evidence" value="ECO:0007669"/>
    <property type="project" value="UniProtKB-KW"/>
</dbReference>
<evidence type="ECO:0000256" key="3">
    <source>
        <dbReference type="ARBA" id="ARBA00022722"/>
    </source>
</evidence>
<dbReference type="Proteomes" id="UP000178632">
    <property type="component" value="Unassembled WGS sequence"/>
</dbReference>
<keyword evidence="6" id="KW-0694">RNA-binding</keyword>
<keyword evidence="4" id="KW-0255">Endonuclease</keyword>
<name>A0A1G2ISX3_9BACT</name>
<evidence type="ECO:0000313" key="9">
    <source>
        <dbReference type="Proteomes" id="UP000178632"/>
    </source>
</evidence>
<protein>
    <recommendedName>
        <fullName evidence="10">Toxin HicA</fullName>
    </recommendedName>
</protein>
<evidence type="ECO:0000256" key="7">
    <source>
        <dbReference type="ARBA" id="ARBA00023016"/>
    </source>
</evidence>
<dbReference type="AlphaFoldDB" id="A0A1G2ISX3"/>
<evidence type="ECO:0000313" key="8">
    <source>
        <dbReference type="EMBL" id="OGZ77511.1"/>
    </source>
</evidence>
<evidence type="ECO:0000256" key="5">
    <source>
        <dbReference type="ARBA" id="ARBA00022801"/>
    </source>
</evidence>
<comment type="similarity">
    <text evidence="1">Belongs to the HicA mRNA interferase family.</text>
</comment>
<keyword evidence="3" id="KW-0540">Nuclease</keyword>
<dbReference type="SUPFAM" id="SSF54786">
    <property type="entry name" value="YcfA/nrd intein domain"/>
    <property type="match status" value="1"/>
</dbReference>
<evidence type="ECO:0000256" key="2">
    <source>
        <dbReference type="ARBA" id="ARBA00022649"/>
    </source>
</evidence>
<evidence type="ECO:0008006" key="10">
    <source>
        <dbReference type="Google" id="ProtNLM"/>
    </source>
</evidence>